<dbReference type="Gene3D" id="2.30.30.490">
    <property type="match status" value="2"/>
</dbReference>
<keyword evidence="9 10" id="KW-0539">Nucleus</keyword>
<dbReference type="InterPro" id="IPR041083">
    <property type="entry name" value="AAA_lid_10"/>
</dbReference>
<reference evidence="13 14" key="1">
    <citation type="submission" date="2016-05" db="EMBL/GenBank/DDBJ databases">
        <title>Comparative genomics of biotechnologically important yeasts.</title>
        <authorList>
            <consortium name="DOE Joint Genome Institute"/>
            <person name="Riley R."/>
            <person name="Haridas S."/>
            <person name="Wolfe K.H."/>
            <person name="Lopes M.R."/>
            <person name="Hittinger C.T."/>
            <person name="Goker M."/>
            <person name="Salamov A."/>
            <person name="Wisecaver J."/>
            <person name="Long T.M."/>
            <person name="Aerts A.L."/>
            <person name="Barry K."/>
            <person name="Choi C."/>
            <person name="Clum A."/>
            <person name="Coughlan A.Y."/>
            <person name="Deshpande S."/>
            <person name="Douglass A.P."/>
            <person name="Hanson S.J."/>
            <person name="Klenk H.-P."/>
            <person name="LaButti K."/>
            <person name="Lapidus A."/>
            <person name="Lindquist E."/>
            <person name="Lipzen A."/>
            <person name="Meier-kolthoff J.P."/>
            <person name="Ohm R.A."/>
            <person name="Otillar R.P."/>
            <person name="Pangilinan J."/>
            <person name="Peng Y."/>
            <person name="Rokas A."/>
            <person name="Rosa C.A."/>
            <person name="Scheuner C."/>
            <person name="Sibirny A.A."/>
            <person name="Slot J.C."/>
            <person name="Stielow J.B."/>
            <person name="Sun H."/>
            <person name="Kurtzman C.P."/>
            <person name="Blackwell M."/>
            <person name="Grigoriev I.V."/>
            <person name="Jeffries T.W."/>
        </authorList>
    </citation>
    <scope>NUCLEOTIDE SEQUENCE [LARGE SCALE GENOMIC DNA]</scope>
    <source>
        <strain evidence="13 14">NRRL YB-4993</strain>
    </source>
</reference>
<evidence type="ECO:0000256" key="10">
    <source>
        <dbReference type="RuleBase" id="RU365058"/>
    </source>
</evidence>
<evidence type="ECO:0000256" key="3">
    <source>
        <dbReference type="ARBA" id="ARBA00022705"/>
    </source>
</evidence>
<feature type="region of interest" description="Disordered" evidence="11">
    <location>
        <begin position="103"/>
        <end position="192"/>
    </location>
</feature>
<dbReference type="GeneID" id="30026875"/>
<sequence length="915" mass="97198">MAKRLKDMGDWRLVSDEPAERVSNPGTPTRRTRRGTAETPGATLRLVRESDGTSLSRGDCILVSGEPKKVPIDGDSYYAVVVDVSSSINTYVEVVVAPLVRPLEGGEEDESGEEGDGEGVIGKGGIEKEGNEKGEDEMGEDENGEDENGEDKEDGDEKVKRTQESTTLVEQGARHTEAQNTGDRGGNGTANATAAGKEYIAGKDKISGPQHIARSGPAAGSGATGNPGTGVGIDTPNIDTPGIDTPGIDTPGDNTPGAATLVSALPQLAASELLVAAEVGAVRLHDIVEKVQVLSAAQFGDMAPEAAEQNSVFMCRRATDRHVERVSAAFDFGAWRGLLARSPADAVQFLAEKTLVIVSPSKKRVPAKAPGSAAKPRARPVRRLYVVSSSDSDSLSSGSASSGSEDSGAELDGSASPAARRKRQRAQRTPRQRHTDAVQRVASVLLPHRRGFKVKAGTAPSSLPSLPSLGGQPGPGAQHDGADGAGRAFRELREKLHTLTRLALLPCREDQFAYVYTALEAAVQAEQGMCLYLSGQPGVGKTATVRETIGALHDSARQGYVREFDYCELNCLALLSPGAAYERLYEQVSGIKVTPANARLLLQEHFAQASADSTRRPLVVLVDELDQLVARGQDVLYNLFNWPTFAHSRLVVVAVANTMDLPERALSNKTASRLGLHRYAFKGYSEAELGVIIAHRLALLSEANKRTVAISPDAMRFACKKVALVSGDARRALAICRRAVEIAELDYLAATDTAHVPAAQQAYSVRISHIGRAIAETVNSPVAQVLASLPFAAKVFLATVLLCMRRSGRGDVPLGDVMDDMRHALALLTTSGSTHALRALAEDASYVSLFYGDGHGGAPHVRLRHVAHIVSDLADQGIIEQQNVASERLRAISLKVSESEIVPVISRDLDIAAML</sequence>
<evidence type="ECO:0000256" key="11">
    <source>
        <dbReference type="SAM" id="MobiDB-lite"/>
    </source>
</evidence>
<comment type="similarity">
    <text evidence="2 10">Belongs to the ORC1 family.</text>
</comment>
<dbReference type="Pfam" id="PF21312">
    <property type="entry name" value="WHD_ORC1"/>
    <property type="match status" value="1"/>
</dbReference>
<evidence type="ECO:0000256" key="1">
    <source>
        <dbReference type="ARBA" id="ARBA00004123"/>
    </source>
</evidence>
<feature type="compositionally biased region" description="Acidic residues" evidence="11">
    <location>
        <begin position="134"/>
        <end position="154"/>
    </location>
</feature>
<keyword evidence="4" id="KW-0479">Metal-binding</keyword>
<dbReference type="GO" id="GO:0005524">
    <property type="term" value="F:ATP binding"/>
    <property type="evidence" value="ECO:0007669"/>
    <property type="project" value="UniProtKB-KW"/>
</dbReference>
<feature type="compositionally biased region" description="Basic residues" evidence="11">
    <location>
        <begin position="419"/>
        <end position="432"/>
    </location>
</feature>
<dbReference type="GO" id="GO:0005664">
    <property type="term" value="C:nuclear origin of replication recognition complex"/>
    <property type="evidence" value="ECO:0007669"/>
    <property type="project" value="TreeGrafter"/>
</dbReference>
<dbReference type="OrthoDB" id="1926878at2759"/>
<dbReference type="InterPro" id="IPR003959">
    <property type="entry name" value="ATPase_AAA_core"/>
</dbReference>
<dbReference type="RefSeq" id="XP_018712615.1">
    <property type="nucleotide sequence ID" value="XM_018853899.1"/>
</dbReference>
<evidence type="ECO:0000256" key="6">
    <source>
        <dbReference type="ARBA" id="ARBA00022840"/>
    </source>
</evidence>
<proteinExistence type="inferred from homology"/>
<dbReference type="GO" id="GO:0033314">
    <property type="term" value="P:mitotic DNA replication checkpoint signaling"/>
    <property type="evidence" value="ECO:0007669"/>
    <property type="project" value="TreeGrafter"/>
</dbReference>
<dbReference type="InterPro" id="IPR050311">
    <property type="entry name" value="ORC1/CDC6"/>
</dbReference>
<dbReference type="InterPro" id="IPR003593">
    <property type="entry name" value="AAA+_ATPase"/>
</dbReference>
<keyword evidence="14" id="KW-1185">Reference proteome</keyword>
<dbReference type="GO" id="GO:0003688">
    <property type="term" value="F:DNA replication origin binding"/>
    <property type="evidence" value="ECO:0007669"/>
    <property type="project" value="TreeGrafter"/>
</dbReference>
<dbReference type="PANTHER" id="PTHR10763">
    <property type="entry name" value="CELL DIVISION CONTROL PROTEIN 6-RELATED"/>
    <property type="match status" value="1"/>
</dbReference>
<keyword evidence="13" id="KW-0378">Hydrolase</keyword>
<dbReference type="STRING" id="869754.A0A1A0HDG1"/>
<feature type="region of interest" description="Disordered" evidence="11">
    <location>
        <begin position="362"/>
        <end position="484"/>
    </location>
</feature>
<comment type="subcellular location">
    <subcellularLocation>
        <location evidence="1 10">Nucleus</location>
    </subcellularLocation>
</comment>
<keyword evidence="7" id="KW-0460">Magnesium</keyword>
<accession>A0A1A0HDG1</accession>
<keyword evidence="5 10" id="KW-0547">Nucleotide-binding</keyword>
<dbReference type="Pfam" id="PF00004">
    <property type="entry name" value="AAA"/>
    <property type="match status" value="1"/>
</dbReference>
<dbReference type="CDD" id="cd18139">
    <property type="entry name" value="HLD_clamp_RarA"/>
    <property type="match status" value="1"/>
</dbReference>
<dbReference type="GO" id="GO:0016887">
    <property type="term" value="F:ATP hydrolysis activity"/>
    <property type="evidence" value="ECO:0007669"/>
    <property type="project" value="InterPro"/>
</dbReference>
<gene>
    <name evidence="13" type="ORF">METBIDRAFT_11007</name>
</gene>
<dbReference type="AlphaFoldDB" id="A0A1A0HDG1"/>
<dbReference type="FunFam" id="3.40.50.300:FF:000199">
    <property type="entry name" value="Origin recognition complex subunit 1"/>
    <property type="match status" value="1"/>
</dbReference>
<dbReference type="SUPFAM" id="SSF52540">
    <property type="entry name" value="P-loop containing nucleoside triphosphate hydrolases"/>
    <property type="match status" value="1"/>
</dbReference>
<comment type="subunit">
    <text evidence="10">ORC is composed of six subunits.</text>
</comment>
<keyword evidence="3 10" id="KW-0235">DNA replication</keyword>
<organism evidence="13 14">
    <name type="scientific">Metschnikowia bicuspidata var. bicuspidata NRRL YB-4993</name>
    <dbReference type="NCBI Taxonomy" id="869754"/>
    <lineage>
        <taxon>Eukaryota</taxon>
        <taxon>Fungi</taxon>
        <taxon>Dikarya</taxon>
        <taxon>Ascomycota</taxon>
        <taxon>Saccharomycotina</taxon>
        <taxon>Pichiomycetes</taxon>
        <taxon>Metschnikowiaceae</taxon>
        <taxon>Metschnikowia</taxon>
    </lineage>
</organism>
<dbReference type="PANTHER" id="PTHR10763:SF23">
    <property type="entry name" value="ORIGIN RECOGNITION COMPLEX SUBUNIT 1"/>
    <property type="match status" value="1"/>
</dbReference>
<dbReference type="SMART" id="SM00382">
    <property type="entry name" value="AAA"/>
    <property type="match status" value="1"/>
</dbReference>
<name>A0A1A0HDG1_9ASCO</name>
<evidence type="ECO:0000256" key="5">
    <source>
        <dbReference type="ARBA" id="ARBA00022741"/>
    </source>
</evidence>
<evidence type="ECO:0000256" key="8">
    <source>
        <dbReference type="ARBA" id="ARBA00023125"/>
    </source>
</evidence>
<evidence type="ECO:0000256" key="7">
    <source>
        <dbReference type="ARBA" id="ARBA00022842"/>
    </source>
</evidence>
<evidence type="ECO:0000313" key="14">
    <source>
        <dbReference type="Proteomes" id="UP000092555"/>
    </source>
</evidence>
<feature type="compositionally biased region" description="Basic and acidic residues" evidence="11">
    <location>
        <begin position="1"/>
        <end position="20"/>
    </location>
</feature>
<comment type="caution">
    <text evidence="13">The sequence shown here is derived from an EMBL/GenBank/DDBJ whole genome shotgun (WGS) entry which is preliminary data.</text>
</comment>
<dbReference type="InterPro" id="IPR027417">
    <property type="entry name" value="P-loop_NTPase"/>
</dbReference>
<dbReference type="SUPFAM" id="SSF82061">
    <property type="entry name" value="BAH domain"/>
    <property type="match status" value="2"/>
</dbReference>
<evidence type="ECO:0000259" key="12">
    <source>
        <dbReference type="SMART" id="SM00382"/>
    </source>
</evidence>
<evidence type="ECO:0000256" key="2">
    <source>
        <dbReference type="ARBA" id="ARBA00008398"/>
    </source>
</evidence>
<feature type="region of interest" description="Disordered" evidence="11">
    <location>
        <begin position="207"/>
        <end position="231"/>
    </location>
</feature>
<dbReference type="Proteomes" id="UP000092555">
    <property type="component" value="Unassembled WGS sequence"/>
</dbReference>
<comment type="function">
    <text evidence="10">Component of the origin recognition complex (ORC) that binds origins of replication. DNA-binding is ATP-dependent, however specific DNA sequences that define origins of replication have not been identified so far. ORC is required to assemble the pre-replication complex necessary to initiate DNA replication.</text>
</comment>
<dbReference type="InterPro" id="IPR043151">
    <property type="entry name" value="BAH_sf"/>
</dbReference>
<evidence type="ECO:0000256" key="4">
    <source>
        <dbReference type="ARBA" id="ARBA00022723"/>
    </source>
</evidence>
<feature type="domain" description="AAA+ ATPase" evidence="12">
    <location>
        <begin position="527"/>
        <end position="680"/>
    </location>
</feature>
<dbReference type="Gene3D" id="1.10.8.60">
    <property type="match status" value="1"/>
</dbReference>
<evidence type="ECO:0000256" key="9">
    <source>
        <dbReference type="ARBA" id="ARBA00023242"/>
    </source>
</evidence>
<dbReference type="CDD" id="cd00009">
    <property type="entry name" value="AAA"/>
    <property type="match status" value="1"/>
</dbReference>
<feature type="compositionally biased region" description="Low complexity" evidence="11">
    <location>
        <begin position="460"/>
        <end position="470"/>
    </location>
</feature>
<keyword evidence="8 10" id="KW-0238">DNA-binding</keyword>
<dbReference type="EMBL" id="LXTC01000002">
    <property type="protein sequence ID" value="OBA22119.1"/>
    <property type="molecule type" value="Genomic_DNA"/>
</dbReference>
<dbReference type="GO" id="GO:0006270">
    <property type="term" value="P:DNA replication initiation"/>
    <property type="evidence" value="ECO:0007669"/>
    <property type="project" value="TreeGrafter"/>
</dbReference>
<feature type="compositionally biased region" description="Gly residues" evidence="11">
    <location>
        <begin position="222"/>
        <end position="231"/>
    </location>
</feature>
<keyword evidence="6 10" id="KW-0067">ATP-binding</keyword>
<evidence type="ECO:0000313" key="13">
    <source>
        <dbReference type="EMBL" id="OBA22119.1"/>
    </source>
</evidence>
<protein>
    <recommendedName>
        <fullName evidence="10">Origin recognition complex subunit 1</fullName>
    </recommendedName>
</protein>
<feature type="compositionally biased region" description="Low complexity" evidence="11">
    <location>
        <begin position="388"/>
        <end position="414"/>
    </location>
</feature>
<feature type="compositionally biased region" description="Acidic residues" evidence="11">
    <location>
        <begin position="105"/>
        <end position="117"/>
    </location>
</feature>
<feature type="region of interest" description="Disordered" evidence="11">
    <location>
        <begin position="1"/>
        <end position="42"/>
    </location>
</feature>
<dbReference type="GO" id="GO:0046872">
    <property type="term" value="F:metal ion binding"/>
    <property type="evidence" value="ECO:0007669"/>
    <property type="project" value="UniProtKB-KW"/>
</dbReference>
<dbReference type="Gene3D" id="3.40.50.300">
    <property type="entry name" value="P-loop containing nucleotide triphosphate hydrolases"/>
    <property type="match status" value="1"/>
</dbReference>
<dbReference type="Pfam" id="PF17872">
    <property type="entry name" value="AAA_lid_10"/>
    <property type="match status" value="1"/>
</dbReference>
<dbReference type="InterPro" id="IPR048867">
    <property type="entry name" value="WHD_ORC1"/>
</dbReference>